<name>A0AAV5TUM1_9BILA</name>
<reference evidence="1" key="1">
    <citation type="submission" date="2023-10" db="EMBL/GenBank/DDBJ databases">
        <title>Genome assembly of Pristionchus species.</title>
        <authorList>
            <person name="Yoshida K."/>
            <person name="Sommer R.J."/>
        </authorList>
    </citation>
    <scope>NUCLEOTIDE SEQUENCE</scope>
    <source>
        <strain evidence="1">RS0144</strain>
    </source>
</reference>
<comment type="caution">
    <text evidence="1">The sequence shown here is derived from an EMBL/GenBank/DDBJ whole genome shotgun (WGS) entry which is preliminary data.</text>
</comment>
<evidence type="ECO:0008006" key="3">
    <source>
        <dbReference type="Google" id="ProtNLM"/>
    </source>
</evidence>
<proteinExistence type="predicted"/>
<organism evidence="1 2">
    <name type="scientific">Pristionchus entomophagus</name>
    <dbReference type="NCBI Taxonomy" id="358040"/>
    <lineage>
        <taxon>Eukaryota</taxon>
        <taxon>Metazoa</taxon>
        <taxon>Ecdysozoa</taxon>
        <taxon>Nematoda</taxon>
        <taxon>Chromadorea</taxon>
        <taxon>Rhabditida</taxon>
        <taxon>Rhabditina</taxon>
        <taxon>Diplogasteromorpha</taxon>
        <taxon>Diplogasteroidea</taxon>
        <taxon>Neodiplogasteridae</taxon>
        <taxon>Pristionchus</taxon>
    </lineage>
</organism>
<protein>
    <recommendedName>
        <fullName evidence="3">C2H2-type domain-containing protein</fullName>
    </recommendedName>
</protein>
<accession>A0AAV5TUM1</accession>
<keyword evidence="2" id="KW-1185">Reference proteome</keyword>
<evidence type="ECO:0000313" key="1">
    <source>
        <dbReference type="EMBL" id="GMS97689.1"/>
    </source>
</evidence>
<gene>
    <name evidence="1" type="ORF">PENTCL1PPCAC_19863</name>
</gene>
<sequence length="132" mass="14873">MVPRLLLEHAHKHHDRILPVYYEKELAVACPYCPQIVGTIGEYMRHMENHPEMLISSAPIHVCGKCGIMSARMYQMIQHWRTGYCTSGSLRFDYGAANNALAVAVALANQRTAAVKRAMPRVIQSQKKPRNG</sequence>
<dbReference type="Proteomes" id="UP001432027">
    <property type="component" value="Unassembled WGS sequence"/>
</dbReference>
<dbReference type="AlphaFoldDB" id="A0AAV5TUM1"/>
<evidence type="ECO:0000313" key="2">
    <source>
        <dbReference type="Proteomes" id="UP001432027"/>
    </source>
</evidence>
<dbReference type="EMBL" id="BTSX01000004">
    <property type="protein sequence ID" value="GMS97689.1"/>
    <property type="molecule type" value="Genomic_DNA"/>
</dbReference>